<evidence type="ECO:0000313" key="1">
    <source>
        <dbReference type="EMBL" id="KAH7864648.1"/>
    </source>
</evidence>
<evidence type="ECO:0000313" key="2">
    <source>
        <dbReference type="Proteomes" id="UP000828048"/>
    </source>
</evidence>
<reference evidence="1 2" key="1">
    <citation type="journal article" date="2021" name="Hortic Res">
        <title>High-quality reference genome and annotation aids understanding of berry development for evergreen blueberry (Vaccinium darrowii).</title>
        <authorList>
            <person name="Yu J."/>
            <person name="Hulse-Kemp A.M."/>
            <person name="Babiker E."/>
            <person name="Staton M."/>
        </authorList>
    </citation>
    <scope>NUCLEOTIDE SEQUENCE [LARGE SCALE GENOMIC DNA]</scope>
    <source>
        <strain evidence="2">cv. NJ 8807/NJ 8810</strain>
        <tissue evidence="1">Young leaf</tissue>
    </source>
</reference>
<gene>
    <name evidence="1" type="ORF">Vadar_032141</name>
</gene>
<proteinExistence type="predicted"/>
<organism evidence="1 2">
    <name type="scientific">Vaccinium darrowii</name>
    <dbReference type="NCBI Taxonomy" id="229202"/>
    <lineage>
        <taxon>Eukaryota</taxon>
        <taxon>Viridiplantae</taxon>
        <taxon>Streptophyta</taxon>
        <taxon>Embryophyta</taxon>
        <taxon>Tracheophyta</taxon>
        <taxon>Spermatophyta</taxon>
        <taxon>Magnoliopsida</taxon>
        <taxon>eudicotyledons</taxon>
        <taxon>Gunneridae</taxon>
        <taxon>Pentapetalae</taxon>
        <taxon>asterids</taxon>
        <taxon>Ericales</taxon>
        <taxon>Ericaceae</taxon>
        <taxon>Vaccinioideae</taxon>
        <taxon>Vaccinieae</taxon>
        <taxon>Vaccinium</taxon>
    </lineage>
</organism>
<sequence>MQQAKRGAISLKDWEMKFLQFEQNIEILYALLLSVVFEIAFISIPALQIFSLFSSIGKTKKEMENKKQLGSSSSESDLLGSKKSSPPSSSTGLFASIFPRPSSVVHRNYSCSDLVGCLQEQSTRDEAWGTRQVTADIIADKNEDTKSSIINKEKKSIFLERVETCPLSSSLYYGGQEDMYIGSSSTKSSGSYPSIKQGGVEDDPYGYHSESASRGNWWQGSLYY</sequence>
<dbReference type="EMBL" id="CM037162">
    <property type="protein sequence ID" value="KAH7864648.1"/>
    <property type="molecule type" value="Genomic_DNA"/>
</dbReference>
<comment type="caution">
    <text evidence="1">The sequence shown here is derived from an EMBL/GenBank/DDBJ whole genome shotgun (WGS) entry which is preliminary data.</text>
</comment>
<name>A0ACB7ZGU6_9ERIC</name>
<dbReference type="Proteomes" id="UP000828048">
    <property type="component" value="Chromosome 12"/>
</dbReference>
<protein>
    <submittedName>
        <fullName evidence="1">Uncharacterized protein</fullName>
    </submittedName>
</protein>
<accession>A0ACB7ZGU6</accession>
<keyword evidence="2" id="KW-1185">Reference proteome</keyword>